<protein>
    <submittedName>
        <fullName evidence="2">Orf294</fullName>
    </submittedName>
</protein>
<accession>Q8HIS8</accession>
<dbReference type="InterPro" id="IPR027434">
    <property type="entry name" value="Homing_endonucl"/>
</dbReference>
<reference evidence="2" key="3">
    <citation type="journal article" date="2002" name="Curr. Biol.">
        <title>The closest unicellular relatives of animals.</title>
        <authorList>
            <person name="Lang B.F."/>
            <person name="O'Kelly C."/>
            <person name="Nerad T."/>
            <person name="Gray M.W."/>
            <person name="Burger G."/>
        </authorList>
    </citation>
    <scope>NUCLEOTIDE SEQUENCE</scope>
    <source>
        <strain evidence="2">ATCC 50154</strain>
    </source>
</reference>
<organism evidence="2">
    <name type="scientific">Monosiga brevicollis</name>
    <name type="common">Choanoflagellate</name>
    <dbReference type="NCBI Taxonomy" id="81824"/>
    <lineage>
        <taxon>Eukaryota</taxon>
        <taxon>Choanoflagellata</taxon>
        <taxon>Craspedida</taxon>
        <taxon>Salpingoecidae</taxon>
        <taxon>Monosiga</taxon>
    </lineage>
</organism>
<dbReference type="PANTHER" id="PTHR36181">
    <property type="entry name" value="INTRON-ENCODED ENDONUCLEASE AI3-RELATED"/>
    <property type="match status" value="1"/>
</dbReference>
<dbReference type="AlphaFoldDB" id="Q8HIS8"/>
<dbReference type="InParanoid" id="Q8HIS8"/>
<sequence length="294" mass="34521">MKNLINNEIKWAIGLIEADGYIGFYHNGNKKWIITLKVSLNSYNIKTIYKLKRIIGYGSIHKSKNMVTWKITNKETIKNHILPILSQFNFRGLKYYQVMYLKDAINIMESSKNTNEKHEILSKLKLESKDCLWRVSPIVFPILNNDINNIIKYNLKKNNELIKLIPKNSLINIIDPWWLSGFIEGDGSFKINDKLQIVFELGQKNNSFIIWLIHKYLNIQSKIKVKKDNSYTTLSTKDPKIINKLIILLKGKLLGIKSFEYSIWSRAFRTNKMNKLCKAKEILNKIRKQRNSIK</sequence>
<feature type="domain" description="Homing endonuclease LAGLIDADG" evidence="1">
    <location>
        <begin position="179"/>
        <end position="266"/>
    </location>
</feature>
<dbReference type="EMBL" id="AF538053">
    <property type="protein sequence ID" value="AAN28356.1"/>
    <property type="molecule type" value="Genomic_DNA"/>
</dbReference>
<dbReference type="PANTHER" id="PTHR36181:SF2">
    <property type="entry name" value="INTRON-ENCODED ENDONUCLEASE AI3-RELATED"/>
    <property type="match status" value="1"/>
</dbReference>
<dbReference type="GO" id="GO:0004519">
    <property type="term" value="F:endonuclease activity"/>
    <property type="evidence" value="ECO:0007669"/>
    <property type="project" value="InterPro"/>
</dbReference>
<name>Q8HIS8_MONBE</name>
<gene>
    <name evidence="2" type="primary">orf294</name>
</gene>
<keyword evidence="2" id="KW-0496">Mitochondrion</keyword>
<dbReference type="InterPro" id="IPR004860">
    <property type="entry name" value="LAGLIDADG_dom"/>
</dbReference>
<reference evidence="2" key="2">
    <citation type="submission" date="2000-06" db="EMBL/GenBank/DDBJ databases">
        <authorList>
            <person name="Lang F.B."/>
            <person name="Bullerwell C."/>
        </authorList>
    </citation>
    <scope>NUCLEOTIDE SEQUENCE</scope>
    <source>
        <strain evidence="2">ATCC 50154</strain>
    </source>
</reference>
<dbReference type="Pfam" id="PF00961">
    <property type="entry name" value="LAGLIDADG_1"/>
    <property type="match status" value="2"/>
</dbReference>
<feature type="domain" description="Homing endonuclease LAGLIDADG" evidence="1">
    <location>
        <begin position="14"/>
        <end position="103"/>
    </location>
</feature>
<dbReference type="RefSeq" id="NP_696985.1">
    <property type="nucleotide sequence ID" value="NC_004309.1"/>
</dbReference>
<dbReference type="GO" id="GO:0005739">
    <property type="term" value="C:mitochondrion"/>
    <property type="evidence" value="ECO:0007669"/>
    <property type="project" value="UniProtKB-ARBA"/>
</dbReference>
<proteinExistence type="predicted"/>
<dbReference type="SUPFAM" id="SSF55608">
    <property type="entry name" value="Homing endonucleases"/>
    <property type="match status" value="2"/>
</dbReference>
<evidence type="ECO:0000313" key="2">
    <source>
        <dbReference type="EMBL" id="AAN28356.1"/>
    </source>
</evidence>
<dbReference type="InterPro" id="IPR051289">
    <property type="entry name" value="LAGLIDADG_Endonuclease"/>
</dbReference>
<dbReference type="STRING" id="81824.Q8HIS8"/>
<reference evidence="2" key="1">
    <citation type="journal article" date="2000" name="Trends Biochem. Sci.">
        <title>A novel motif for identifying rps3 homologs in fungal mitochondrial genomes.</title>
        <authorList>
            <person name="Bullerwell C.E."/>
            <person name="Burger G."/>
            <person name="Lang B.F."/>
        </authorList>
    </citation>
    <scope>NUCLEOTIDE SEQUENCE</scope>
    <source>
        <strain evidence="2">ATCC 50154</strain>
    </source>
</reference>
<evidence type="ECO:0000259" key="1">
    <source>
        <dbReference type="Pfam" id="PF00961"/>
    </source>
</evidence>
<geneLocation type="mitochondrion" evidence="2"/>
<dbReference type="GeneID" id="805231"/>
<dbReference type="Gene3D" id="3.10.28.10">
    <property type="entry name" value="Homing endonucleases"/>
    <property type="match status" value="2"/>
</dbReference>